<dbReference type="Proteomes" id="UP000664702">
    <property type="component" value="Chromosome"/>
</dbReference>
<accession>A0A939M6Z9</accession>
<name>A0A939M6Z9_9BRAD</name>
<evidence type="ECO:0000313" key="2">
    <source>
        <dbReference type="EMBL" id="UEM17042.1"/>
    </source>
</evidence>
<dbReference type="RefSeq" id="WP_208086527.1">
    <property type="nucleotide sequence ID" value="NZ_CP086136.1"/>
</dbReference>
<dbReference type="KEGG" id="bban:J4G43_024130"/>
<gene>
    <name evidence="2" type="ORF">J4G43_024130</name>
    <name evidence="1" type="ORF">J4G43_26155</name>
</gene>
<sequence>MAVLPSGNVMVINGPVIAAGESVSDAIDVTMGRIVRITMPADWLNAPLTFQVSSDGAFFNDLFDSSGHEVTFIVQPGVGVVVLSENSVSFGFVKFRSGTRESPVPQPAQREFAVAVLDYRVPTIEAFSIPIKLVT</sequence>
<dbReference type="EMBL" id="CP086136">
    <property type="protein sequence ID" value="UEM17042.1"/>
    <property type="molecule type" value="Genomic_DNA"/>
</dbReference>
<evidence type="ECO:0000313" key="3">
    <source>
        <dbReference type="Proteomes" id="UP000664702"/>
    </source>
</evidence>
<reference evidence="2 3" key="2">
    <citation type="journal article" date="2022" name="Int. J. Syst. Evol. Microbiol.">
        <title>Strains of Bradyrhizobium barranii sp. nov. associated with legumes native to Canada are symbionts of soybeans and belong to different subspecies (subsp. barranii subsp. nov. and subsp. apii subsp. nov.) and symbiovars (sv. glycinearum and sv. septentrionale).</title>
        <authorList>
            <person name="Bromfield E.S.P."/>
            <person name="Cloutier S."/>
            <person name="Wasai-Hara S."/>
            <person name="Minamisawa K."/>
        </authorList>
    </citation>
    <scope>NUCLEOTIDE SEQUENCE [LARGE SCALE GENOMIC DNA]</scope>
    <source>
        <strain evidence="2 3">144S4</strain>
    </source>
</reference>
<dbReference type="EMBL" id="JAGEMI010000001">
    <property type="protein sequence ID" value="MBO1864282.1"/>
    <property type="molecule type" value="Genomic_DNA"/>
</dbReference>
<dbReference type="AlphaFoldDB" id="A0A939M6Z9"/>
<evidence type="ECO:0000313" key="1">
    <source>
        <dbReference type="EMBL" id="MBO1864282.1"/>
    </source>
</evidence>
<reference evidence="1" key="1">
    <citation type="submission" date="2021-03" db="EMBL/GenBank/DDBJ databases">
        <title>Whole Genome Sequence of Bradyrhizobium sp. Strain 144S4.</title>
        <authorList>
            <person name="Bromfield E.S.P."/>
            <person name="Cloutier S."/>
        </authorList>
    </citation>
    <scope>NUCLEOTIDE SEQUENCE [LARGE SCALE GENOMIC DNA]</scope>
    <source>
        <strain evidence="1">144S4</strain>
    </source>
</reference>
<protein>
    <submittedName>
        <fullName evidence="1">Uncharacterized protein</fullName>
    </submittedName>
</protein>
<proteinExistence type="predicted"/>
<organism evidence="1">
    <name type="scientific">Bradyrhizobium barranii subsp. barranii</name>
    <dbReference type="NCBI Taxonomy" id="2823807"/>
    <lineage>
        <taxon>Bacteria</taxon>
        <taxon>Pseudomonadati</taxon>
        <taxon>Pseudomonadota</taxon>
        <taxon>Alphaproteobacteria</taxon>
        <taxon>Hyphomicrobiales</taxon>
        <taxon>Nitrobacteraceae</taxon>
        <taxon>Bradyrhizobium</taxon>
        <taxon>Bradyrhizobium barranii</taxon>
    </lineage>
</organism>